<dbReference type="AlphaFoldDB" id="A0A5A7NA26"/>
<evidence type="ECO:0000313" key="3">
    <source>
        <dbReference type="Proteomes" id="UP000324996"/>
    </source>
</evidence>
<dbReference type="EMBL" id="BKCN01000006">
    <property type="protein sequence ID" value="GER03826.1"/>
    <property type="molecule type" value="Genomic_DNA"/>
</dbReference>
<comment type="caution">
    <text evidence="2">The sequence shown here is derived from an EMBL/GenBank/DDBJ whole genome shotgun (WGS) entry which is preliminary data.</text>
</comment>
<name>A0A5A7NA26_9PROT</name>
<organism evidence="2 3">
    <name type="scientific">Iodidimonas nitroreducens</name>
    <dbReference type="NCBI Taxonomy" id="1236968"/>
    <lineage>
        <taxon>Bacteria</taxon>
        <taxon>Pseudomonadati</taxon>
        <taxon>Pseudomonadota</taxon>
        <taxon>Alphaproteobacteria</taxon>
        <taxon>Iodidimonadales</taxon>
        <taxon>Iodidimonadaceae</taxon>
        <taxon>Iodidimonas</taxon>
    </lineage>
</organism>
<sequence>MQHHKIGEIPPQKRMTGAEIGRRPMDLGQVAIHLYIQIRGGRSGAVGGFLSGPQADDQNTKQGHRAAQKIADAQMFFKE</sequence>
<gene>
    <name evidence="2" type="ORF">JCM17846_15080</name>
</gene>
<proteinExistence type="predicted"/>
<protein>
    <submittedName>
        <fullName evidence="2">Uncharacterized protein</fullName>
    </submittedName>
</protein>
<feature type="region of interest" description="Disordered" evidence="1">
    <location>
        <begin position="1"/>
        <end position="21"/>
    </location>
</feature>
<evidence type="ECO:0000313" key="2">
    <source>
        <dbReference type="EMBL" id="GER03826.1"/>
    </source>
</evidence>
<dbReference type="Proteomes" id="UP000324996">
    <property type="component" value="Unassembled WGS sequence"/>
</dbReference>
<evidence type="ECO:0000256" key="1">
    <source>
        <dbReference type="SAM" id="MobiDB-lite"/>
    </source>
</evidence>
<reference evidence="2 3" key="1">
    <citation type="submission" date="2019-09" db="EMBL/GenBank/DDBJ databases">
        <title>NBRP : Genome information of microbial organism related human and environment.</title>
        <authorList>
            <person name="Hattori M."/>
            <person name="Oshima K."/>
            <person name="Inaba H."/>
            <person name="Suda W."/>
            <person name="Sakamoto M."/>
            <person name="Iino T."/>
            <person name="Kitahara M."/>
            <person name="Oshida Y."/>
            <person name="Iida T."/>
            <person name="Kudo T."/>
            <person name="Itoh T."/>
            <person name="Ohkuma M."/>
        </authorList>
    </citation>
    <scope>NUCLEOTIDE SEQUENCE [LARGE SCALE GENOMIC DNA]</scope>
    <source>
        <strain evidence="2 3">Q-1</strain>
    </source>
</reference>
<keyword evidence="3" id="KW-1185">Reference proteome</keyword>
<accession>A0A5A7NA26</accession>